<comment type="caution">
    <text evidence="1">The sequence shown here is derived from an EMBL/GenBank/DDBJ whole genome shotgun (WGS) entry which is preliminary data.</text>
</comment>
<keyword evidence="2" id="KW-1185">Reference proteome</keyword>
<gene>
    <name evidence="1" type="ORF">HPB49_018853</name>
</gene>
<reference evidence="1" key="1">
    <citation type="submission" date="2020-05" db="EMBL/GenBank/DDBJ databases">
        <title>Large-scale comparative analyses of tick genomes elucidate their genetic diversity and vector capacities.</title>
        <authorList>
            <person name="Jia N."/>
            <person name="Wang J."/>
            <person name="Shi W."/>
            <person name="Du L."/>
            <person name="Sun Y."/>
            <person name="Zhan W."/>
            <person name="Jiang J."/>
            <person name="Wang Q."/>
            <person name="Zhang B."/>
            <person name="Ji P."/>
            <person name="Sakyi L.B."/>
            <person name="Cui X."/>
            <person name="Yuan T."/>
            <person name="Jiang B."/>
            <person name="Yang W."/>
            <person name="Lam T.T.-Y."/>
            <person name="Chang Q."/>
            <person name="Ding S."/>
            <person name="Wang X."/>
            <person name="Zhu J."/>
            <person name="Ruan X."/>
            <person name="Zhao L."/>
            <person name="Wei J."/>
            <person name="Que T."/>
            <person name="Du C."/>
            <person name="Cheng J."/>
            <person name="Dai P."/>
            <person name="Han X."/>
            <person name="Huang E."/>
            <person name="Gao Y."/>
            <person name="Liu J."/>
            <person name="Shao H."/>
            <person name="Ye R."/>
            <person name="Li L."/>
            <person name="Wei W."/>
            <person name="Wang X."/>
            <person name="Wang C."/>
            <person name="Yang T."/>
            <person name="Huo Q."/>
            <person name="Li W."/>
            <person name="Guo W."/>
            <person name="Chen H."/>
            <person name="Zhou L."/>
            <person name="Ni X."/>
            <person name="Tian J."/>
            <person name="Zhou Y."/>
            <person name="Sheng Y."/>
            <person name="Liu T."/>
            <person name="Pan Y."/>
            <person name="Xia L."/>
            <person name="Li J."/>
            <person name="Zhao F."/>
            <person name="Cao W."/>
        </authorList>
    </citation>
    <scope>NUCLEOTIDE SEQUENCE</scope>
    <source>
        <strain evidence="1">Dsil-2018</strain>
    </source>
</reference>
<evidence type="ECO:0000313" key="1">
    <source>
        <dbReference type="EMBL" id="KAH7941956.1"/>
    </source>
</evidence>
<evidence type="ECO:0000313" key="2">
    <source>
        <dbReference type="Proteomes" id="UP000821865"/>
    </source>
</evidence>
<accession>A0ACB8CH16</accession>
<name>A0ACB8CH16_DERSI</name>
<organism evidence="1 2">
    <name type="scientific">Dermacentor silvarum</name>
    <name type="common">Tick</name>
    <dbReference type="NCBI Taxonomy" id="543639"/>
    <lineage>
        <taxon>Eukaryota</taxon>
        <taxon>Metazoa</taxon>
        <taxon>Ecdysozoa</taxon>
        <taxon>Arthropoda</taxon>
        <taxon>Chelicerata</taxon>
        <taxon>Arachnida</taxon>
        <taxon>Acari</taxon>
        <taxon>Parasitiformes</taxon>
        <taxon>Ixodida</taxon>
        <taxon>Ixodoidea</taxon>
        <taxon>Ixodidae</taxon>
        <taxon>Rhipicephalinae</taxon>
        <taxon>Dermacentor</taxon>
    </lineage>
</organism>
<protein>
    <submittedName>
        <fullName evidence="1">Uncharacterized protein</fullName>
    </submittedName>
</protein>
<proteinExistence type="predicted"/>
<dbReference type="EMBL" id="CM023476">
    <property type="protein sequence ID" value="KAH7941956.1"/>
    <property type="molecule type" value="Genomic_DNA"/>
</dbReference>
<dbReference type="Proteomes" id="UP000821865">
    <property type="component" value="Chromosome 7"/>
</dbReference>
<sequence>MALLEECAPQHVNVLHCGAVIAKLLAEFSEIFEELLGCCKGSPVTLHRKEAAIPRFLKARPAPYALVKLYCPCSAAAS</sequence>